<comment type="caution">
    <text evidence="1">The sequence shown here is derived from an EMBL/GenBank/DDBJ whole genome shotgun (WGS) entry which is preliminary data.</text>
</comment>
<evidence type="ECO:0000313" key="1">
    <source>
        <dbReference type="EMBL" id="GCD77808.1"/>
    </source>
</evidence>
<proteinExistence type="predicted"/>
<dbReference type="Proteomes" id="UP000286715">
    <property type="component" value="Unassembled WGS sequence"/>
</dbReference>
<evidence type="ECO:0008006" key="3">
    <source>
        <dbReference type="Google" id="ProtNLM"/>
    </source>
</evidence>
<evidence type="ECO:0000313" key="2">
    <source>
        <dbReference type="Proteomes" id="UP000286715"/>
    </source>
</evidence>
<gene>
    <name evidence="1" type="ORF">JCM31826_12900</name>
</gene>
<name>A0A401XLD8_9FLAO</name>
<accession>A0A401XLD8</accession>
<sequence>MAMKKINTILWITIYIKFLISSLPAQVVTSEESDLDQLEDRIIDSTYIAEYETFQGKPKVLHAEPLFIDLIRDLGARKGEAEWNVGLGLFNKKNYDEILFFVEYEWAVIDRLGLEIEIPVNFFSPHLGANPNERPQNQIESIKLAAQWTFYVNTHTATSLALGYLNETFFSPLNTLKRRVFAENKYNPFLIAAKRWGNNWHSLVYAGPQIFHSFNGLPSHSQIEWNSNVHYMLPGTRNFIGLEVNKYLTRNDFFAVFRPQMRLQIKDNFLIGIVTGIPISYTYQNLSTFFRIIWEPSHI</sequence>
<dbReference type="NCBIfam" id="NF041634">
    <property type="entry name" value="HAEPLYID"/>
    <property type="match status" value="1"/>
</dbReference>
<organism evidence="1 2">
    <name type="scientific">Thermaurantimonas aggregans</name>
    <dbReference type="NCBI Taxonomy" id="2173829"/>
    <lineage>
        <taxon>Bacteria</taxon>
        <taxon>Pseudomonadati</taxon>
        <taxon>Bacteroidota</taxon>
        <taxon>Flavobacteriia</taxon>
        <taxon>Flavobacteriales</taxon>
        <taxon>Schleiferiaceae</taxon>
        <taxon>Thermaurantimonas</taxon>
    </lineage>
</organism>
<keyword evidence="2" id="KW-1185">Reference proteome</keyword>
<dbReference type="EMBL" id="BHZE01000011">
    <property type="protein sequence ID" value="GCD77808.1"/>
    <property type="molecule type" value="Genomic_DNA"/>
</dbReference>
<reference evidence="1 2" key="1">
    <citation type="submission" date="2018-11" db="EMBL/GenBank/DDBJ databases">
        <title>Schleiferia aggregans sp. nov., a moderately thermophilic heterotrophic bacterium isolated from microbial mats at a terrestrial hot spring.</title>
        <authorList>
            <person name="Iino T."/>
            <person name="Ohkuma M."/>
            <person name="Haruta S."/>
        </authorList>
    </citation>
    <scope>NUCLEOTIDE SEQUENCE [LARGE SCALE GENOMIC DNA]</scope>
    <source>
        <strain evidence="1 2">LA</strain>
    </source>
</reference>
<dbReference type="InterPro" id="IPR048131">
    <property type="entry name" value="HAEPLYID-like"/>
</dbReference>
<dbReference type="AlphaFoldDB" id="A0A401XLD8"/>
<protein>
    <recommendedName>
        <fullName evidence="3">Phosphoribosylformylglycinamidine synthase</fullName>
    </recommendedName>
</protein>